<feature type="compositionally biased region" description="Basic and acidic residues" evidence="1">
    <location>
        <begin position="1"/>
        <end position="22"/>
    </location>
</feature>
<dbReference type="EMBL" id="LAZR01002931">
    <property type="protein sequence ID" value="KKN23881.1"/>
    <property type="molecule type" value="Genomic_DNA"/>
</dbReference>
<reference evidence="2" key="1">
    <citation type="journal article" date="2015" name="Nature">
        <title>Complex archaea that bridge the gap between prokaryotes and eukaryotes.</title>
        <authorList>
            <person name="Spang A."/>
            <person name="Saw J.H."/>
            <person name="Jorgensen S.L."/>
            <person name="Zaremba-Niedzwiedzka K."/>
            <person name="Martijn J."/>
            <person name="Lind A.E."/>
            <person name="van Eijk R."/>
            <person name="Schleper C."/>
            <person name="Guy L."/>
            <person name="Ettema T.J."/>
        </authorList>
    </citation>
    <scope>NUCLEOTIDE SEQUENCE</scope>
</reference>
<comment type="caution">
    <text evidence="2">The sequence shown here is derived from an EMBL/GenBank/DDBJ whole genome shotgun (WGS) entry which is preliminary data.</text>
</comment>
<sequence length="50" mass="6250">MKREESKQFKQRQAREKKEKNISRGARLRSSKQRAKRAHNWDKKRSRVRR</sequence>
<protein>
    <submittedName>
        <fullName evidence="2">Uncharacterized protein</fullName>
    </submittedName>
</protein>
<dbReference type="AlphaFoldDB" id="A0A0F9RFP3"/>
<organism evidence="2">
    <name type="scientific">marine sediment metagenome</name>
    <dbReference type="NCBI Taxonomy" id="412755"/>
    <lineage>
        <taxon>unclassified sequences</taxon>
        <taxon>metagenomes</taxon>
        <taxon>ecological metagenomes</taxon>
    </lineage>
</organism>
<evidence type="ECO:0000256" key="1">
    <source>
        <dbReference type="SAM" id="MobiDB-lite"/>
    </source>
</evidence>
<feature type="region of interest" description="Disordered" evidence="1">
    <location>
        <begin position="1"/>
        <end position="50"/>
    </location>
</feature>
<evidence type="ECO:0000313" key="2">
    <source>
        <dbReference type="EMBL" id="KKN23881.1"/>
    </source>
</evidence>
<proteinExistence type="predicted"/>
<gene>
    <name evidence="2" type="ORF">LCGC14_0900530</name>
</gene>
<feature type="compositionally biased region" description="Basic residues" evidence="1">
    <location>
        <begin position="26"/>
        <end position="50"/>
    </location>
</feature>
<name>A0A0F9RFP3_9ZZZZ</name>
<accession>A0A0F9RFP3</accession>